<evidence type="ECO:0000313" key="5">
    <source>
        <dbReference type="EMBL" id="VFA81573.1"/>
    </source>
</evidence>
<protein>
    <submittedName>
        <fullName evidence="5">Hydrolase MSMEG_3995</fullName>
        <ecNumber evidence="5">3.5.-.-</ecNumber>
    </submittedName>
</protein>
<dbReference type="InterPro" id="IPR036264">
    <property type="entry name" value="Bact_exopeptidase_dim_dom"/>
</dbReference>
<evidence type="ECO:0000256" key="1">
    <source>
        <dbReference type="ARBA" id="ARBA00006153"/>
    </source>
</evidence>
<dbReference type="NCBIfam" id="TIGR01879">
    <property type="entry name" value="hydantase"/>
    <property type="match status" value="1"/>
</dbReference>
<accession>A0ABD7UYA6</accession>
<feature type="binding site" evidence="3">
    <location>
        <position position="97"/>
    </location>
    <ligand>
        <name>Zn(2+)</name>
        <dbReference type="ChEBI" id="CHEBI:29105"/>
        <label>1</label>
    </ligand>
</feature>
<dbReference type="EC" id="3.5.-.-" evidence="5"/>
<dbReference type="InterPro" id="IPR011650">
    <property type="entry name" value="Peptidase_M20_dimer"/>
</dbReference>
<dbReference type="GeneID" id="60748652"/>
<evidence type="ECO:0000256" key="3">
    <source>
        <dbReference type="PIRSR" id="PIRSR001235-1"/>
    </source>
</evidence>
<proteinExistence type="inferred from homology"/>
<dbReference type="CDD" id="cd03884">
    <property type="entry name" value="M20_bAS"/>
    <property type="match status" value="1"/>
</dbReference>
<dbReference type="Pfam" id="PF01546">
    <property type="entry name" value="Peptidase_M20"/>
    <property type="match status" value="1"/>
</dbReference>
<dbReference type="PIRSF" id="PIRSF001235">
    <property type="entry name" value="Amidase_carbamoylase"/>
    <property type="match status" value="1"/>
</dbReference>
<dbReference type="PANTHER" id="PTHR32494">
    <property type="entry name" value="ALLANTOATE DEIMINASE-RELATED"/>
    <property type="match status" value="1"/>
</dbReference>
<dbReference type="Pfam" id="PF07687">
    <property type="entry name" value="M20_dimer"/>
    <property type="match status" value="1"/>
</dbReference>
<gene>
    <name evidence="5" type="ORF">NCTC8139_00604</name>
</gene>
<dbReference type="NCBIfam" id="NF006772">
    <property type="entry name" value="PRK09290.2-1"/>
    <property type="match status" value="1"/>
</dbReference>
<name>A0ABD7UYA6_9ACTN</name>
<sequence length="424" mass="45447">MADHSAETVAEALDFLADFTTMSTFGATAAGGVERQAATAEDGQTRRFLVDWFDRHGFTTKVDAVGNMYGLKEFVPGAPYVLVGSHLDSQPSAGRFDGAYGVLAGAHAAQRVADRVDDGSLAPRYNVAAVNWFNEEGARFTPSLMGSGVYIGKFDADATLELTDHAEITVRDALSAIGFHGDDEPPTAVSYAEIHIEQGPVLERENTTIGIVTANWTARKYTISVHGEQAHTGATHMAHRHDALVGAARVVLAVRELTSMFPAELVLGSVAQFDVEPKVAGVVPAEVTMAVDVRSSDPDTLEKAHDELCAAIDRIDSDGEVHVSIDSSALRPSTSYQTEGIELAEQVARDLGLSHRRMLTMAGHDSVNLKDIVPTVMLFVPSVDGISHNEREFTRDDDLVAGVEMLTETLARMVRGDIGAVTTD</sequence>
<dbReference type="InterPro" id="IPR002933">
    <property type="entry name" value="Peptidase_M20"/>
</dbReference>
<keyword evidence="3" id="KW-0479">Metal-binding</keyword>
<comment type="cofactor">
    <cofactor evidence="3">
        <name>Zn(2+)</name>
        <dbReference type="ChEBI" id="CHEBI:29105"/>
    </cofactor>
    <text evidence="3">Binds 2 Zn(2+) ions per subunit.</text>
</comment>
<dbReference type="RefSeq" id="WP_131733429.1">
    <property type="nucleotide sequence ID" value="NZ_CAACYD010000005.1"/>
</dbReference>
<dbReference type="Proteomes" id="UP000360750">
    <property type="component" value="Unassembled WGS sequence"/>
</dbReference>
<evidence type="ECO:0000256" key="2">
    <source>
        <dbReference type="ARBA" id="ARBA00022801"/>
    </source>
</evidence>
<dbReference type="GO" id="GO:0016787">
    <property type="term" value="F:hydrolase activity"/>
    <property type="evidence" value="ECO:0007669"/>
    <property type="project" value="UniProtKB-KW"/>
</dbReference>
<dbReference type="Gene3D" id="3.40.630.10">
    <property type="entry name" value="Zn peptidases"/>
    <property type="match status" value="1"/>
</dbReference>
<dbReference type="Gene3D" id="3.30.70.360">
    <property type="match status" value="1"/>
</dbReference>
<feature type="binding site" evidence="3">
    <location>
        <position position="97"/>
    </location>
    <ligand>
        <name>Zn(2+)</name>
        <dbReference type="ChEBI" id="CHEBI:29105"/>
        <label>2</label>
    </ligand>
</feature>
<keyword evidence="3" id="KW-0862">Zinc</keyword>
<feature type="binding site" evidence="3">
    <location>
        <position position="86"/>
    </location>
    <ligand>
        <name>Zn(2+)</name>
        <dbReference type="ChEBI" id="CHEBI:29105"/>
        <label>1</label>
    </ligand>
</feature>
<feature type="binding site" evidence="3">
    <location>
        <position position="388"/>
    </location>
    <ligand>
        <name>Zn(2+)</name>
        <dbReference type="ChEBI" id="CHEBI:29105"/>
        <label>2</label>
    </ligand>
</feature>
<feature type="binding site" evidence="3">
    <location>
        <position position="195"/>
    </location>
    <ligand>
        <name>Zn(2+)</name>
        <dbReference type="ChEBI" id="CHEBI:29105"/>
        <label>1</label>
    </ligand>
</feature>
<reference evidence="5 6" key="1">
    <citation type="submission" date="2019-02" db="EMBL/GenBank/DDBJ databases">
        <authorList>
            <consortium name="Pathogen Informatics"/>
        </authorList>
    </citation>
    <scope>NUCLEOTIDE SEQUENCE [LARGE SCALE GENOMIC DNA]</scope>
    <source>
        <strain evidence="5 6">3012STDY6756503</strain>
    </source>
</reference>
<comment type="similarity">
    <text evidence="1">Belongs to the peptidase M20 family.</text>
</comment>
<evidence type="ECO:0000313" key="6">
    <source>
        <dbReference type="Proteomes" id="UP000360750"/>
    </source>
</evidence>
<dbReference type="SUPFAM" id="SSF53187">
    <property type="entry name" value="Zn-dependent exopeptidases"/>
    <property type="match status" value="1"/>
</dbReference>
<dbReference type="InterPro" id="IPR010158">
    <property type="entry name" value="Amidase_Cbmase"/>
</dbReference>
<feature type="binding site" evidence="3">
    <location>
        <position position="136"/>
    </location>
    <ligand>
        <name>Zn(2+)</name>
        <dbReference type="ChEBI" id="CHEBI:29105"/>
        <label>2</label>
    </ligand>
</feature>
<dbReference type="SUPFAM" id="SSF55031">
    <property type="entry name" value="Bacterial exopeptidase dimerisation domain"/>
    <property type="match status" value="1"/>
</dbReference>
<keyword evidence="2 5" id="KW-0378">Hydrolase</keyword>
<organism evidence="5 6">
    <name type="scientific">Gordonia paraffinivorans</name>
    <dbReference type="NCBI Taxonomy" id="175628"/>
    <lineage>
        <taxon>Bacteria</taxon>
        <taxon>Bacillati</taxon>
        <taxon>Actinomycetota</taxon>
        <taxon>Actinomycetes</taxon>
        <taxon>Mycobacteriales</taxon>
        <taxon>Gordoniaceae</taxon>
        <taxon>Gordonia</taxon>
    </lineage>
</organism>
<feature type="domain" description="Peptidase M20 dimerisation" evidence="4">
    <location>
        <begin position="219"/>
        <end position="315"/>
    </location>
</feature>
<evidence type="ECO:0000259" key="4">
    <source>
        <dbReference type="Pfam" id="PF07687"/>
    </source>
</evidence>
<dbReference type="PANTHER" id="PTHR32494:SF5">
    <property type="entry name" value="ALLANTOATE AMIDOHYDROLASE"/>
    <property type="match status" value="1"/>
</dbReference>
<dbReference type="AlphaFoldDB" id="A0ABD7UYA6"/>
<comment type="caution">
    <text evidence="5">The sequence shown here is derived from an EMBL/GenBank/DDBJ whole genome shotgun (WGS) entry which is preliminary data.</text>
</comment>
<dbReference type="EMBL" id="CAACYD010000005">
    <property type="protein sequence ID" value="VFA81573.1"/>
    <property type="molecule type" value="Genomic_DNA"/>
</dbReference>